<evidence type="ECO:0000256" key="7">
    <source>
        <dbReference type="ARBA" id="ARBA00025795"/>
    </source>
</evidence>
<dbReference type="Gene3D" id="1.10.489.10">
    <property type="entry name" value="Chloroperoxidase-like"/>
    <property type="match status" value="1"/>
</dbReference>
<dbReference type="InterPro" id="IPR036851">
    <property type="entry name" value="Chloroperoxidase-like_sf"/>
</dbReference>
<keyword evidence="4" id="KW-0479">Metal-binding</keyword>
<dbReference type="EMBL" id="MK689407">
    <property type="protein sequence ID" value="QFQ50470.1"/>
    <property type="molecule type" value="Genomic_DNA"/>
</dbReference>
<dbReference type="SUPFAM" id="SSF47571">
    <property type="entry name" value="Cloroperoxidase"/>
    <property type="match status" value="1"/>
</dbReference>
<feature type="chain" id="PRO_5024297035" evidence="8">
    <location>
        <begin position="26"/>
        <end position="305"/>
    </location>
</feature>
<keyword evidence="5" id="KW-0560">Oxidoreductase</keyword>
<feature type="domain" description="Heme haloperoxidase family profile" evidence="9">
    <location>
        <begin position="28"/>
        <end position="241"/>
    </location>
</feature>
<dbReference type="Pfam" id="PF01328">
    <property type="entry name" value="Peroxidase_2"/>
    <property type="match status" value="1"/>
</dbReference>
<dbReference type="PANTHER" id="PTHR33577:SF9">
    <property type="entry name" value="PEROXIDASE STCC"/>
    <property type="match status" value="1"/>
</dbReference>
<feature type="signal peptide" evidence="8">
    <location>
        <begin position="1"/>
        <end position="25"/>
    </location>
</feature>
<accession>A0A5P8H522</accession>
<evidence type="ECO:0000313" key="10">
    <source>
        <dbReference type="EMBL" id="QFQ50470.1"/>
    </source>
</evidence>
<evidence type="ECO:0000256" key="1">
    <source>
        <dbReference type="ARBA" id="ARBA00001970"/>
    </source>
</evidence>
<evidence type="ECO:0000256" key="3">
    <source>
        <dbReference type="ARBA" id="ARBA00022617"/>
    </source>
</evidence>
<dbReference type="PROSITE" id="PS51405">
    <property type="entry name" value="HEME_HALOPEROXIDASE"/>
    <property type="match status" value="1"/>
</dbReference>
<comment type="similarity">
    <text evidence="7">Belongs to the chloroperoxidase family.</text>
</comment>
<gene>
    <name evidence="10" type="primary">stcC</name>
</gene>
<proteinExistence type="inferred from homology"/>
<sequence>MLLKRIQNIVFGLVPAFFLFGSATAELDFEQWHPAGPGDLRCGCPAMNSLANHGFINHNGSNITVNEVIPLMQEVFHLSEELATIVTGLAVLSADDPASGIFNLDMLNRHNIFEHDASLTRKDFYLGGDGHTIDKPTLDDFLSYFEGKEWVDLNDAAAARYARVLDSRAKNPSFLYQDQQLITSYGETIKYFRTMVDPRSNKTSAEFVKILFTEERLPVREGWQRPREEISGFSLASDVVQLALRTPEKFIGMPFDQRPFAEQAFDPLPWQRPPIWSPPNYPGFSKRHFSGLVGRFAKKALPFRA</sequence>
<protein>
    <submittedName>
        <fullName evidence="10">Putative peroxidase</fullName>
    </submittedName>
</protein>
<dbReference type="PANTHER" id="PTHR33577">
    <property type="entry name" value="STERIGMATOCYSTIN BIOSYNTHESIS PEROXIDASE STCC-RELATED"/>
    <property type="match status" value="1"/>
</dbReference>
<evidence type="ECO:0000259" key="9">
    <source>
        <dbReference type="PROSITE" id="PS51405"/>
    </source>
</evidence>
<reference evidence="10" key="1">
    <citation type="submission" date="2019-03" db="EMBL/GenBank/DDBJ databases">
        <title>Apc.LaeA and Apc.VeA of the velvet complex govern secondary metabolism and morphological development in the echinocandin-producing fungus Aspergillus pachycristatus.</title>
        <authorList>
            <person name="Lan N."/>
            <person name="Yue Q."/>
            <person name="An Z."/>
            <person name="Bills G.F."/>
        </authorList>
    </citation>
    <scope>NUCLEOTIDE SEQUENCE</scope>
    <source>
        <strain evidence="10">NRRL 11440</strain>
    </source>
</reference>
<keyword evidence="2 10" id="KW-0575">Peroxidase</keyword>
<comment type="cofactor">
    <cofactor evidence="1">
        <name>heme b</name>
        <dbReference type="ChEBI" id="CHEBI:60344"/>
    </cofactor>
</comment>
<evidence type="ECO:0000256" key="5">
    <source>
        <dbReference type="ARBA" id="ARBA00023002"/>
    </source>
</evidence>
<dbReference type="InterPro" id="IPR000028">
    <property type="entry name" value="Chloroperoxidase"/>
</dbReference>
<evidence type="ECO:0000256" key="4">
    <source>
        <dbReference type="ARBA" id="ARBA00022723"/>
    </source>
</evidence>
<keyword evidence="8" id="KW-0732">Signal</keyword>
<dbReference type="GO" id="GO:0046872">
    <property type="term" value="F:metal ion binding"/>
    <property type="evidence" value="ECO:0007669"/>
    <property type="project" value="UniProtKB-KW"/>
</dbReference>
<dbReference type="AlphaFoldDB" id="A0A5P8H522"/>
<dbReference type="GO" id="GO:0004601">
    <property type="term" value="F:peroxidase activity"/>
    <property type="evidence" value="ECO:0007669"/>
    <property type="project" value="UniProtKB-KW"/>
</dbReference>
<evidence type="ECO:0000256" key="8">
    <source>
        <dbReference type="SAM" id="SignalP"/>
    </source>
</evidence>
<keyword evidence="3" id="KW-0349">Heme</keyword>
<organism evidence="10">
    <name type="scientific">Aspergillus pachycristatus</name>
    <dbReference type="NCBI Taxonomy" id="1810921"/>
    <lineage>
        <taxon>Eukaryota</taxon>
        <taxon>Fungi</taxon>
        <taxon>Dikarya</taxon>
        <taxon>Ascomycota</taxon>
        <taxon>Pezizomycotina</taxon>
        <taxon>Eurotiomycetes</taxon>
        <taxon>Eurotiomycetidae</taxon>
        <taxon>Eurotiales</taxon>
        <taxon>Aspergillaceae</taxon>
        <taxon>Aspergillus</taxon>
        <taxon>Aspergillus subgen. Nidulantes</taxon>
    </lineage>
</organism>
<keyword evidence="6" id="KW-0408">Iron</keyword>
<evidence type="ECO:0000256" key="6">
    <source>
        <dbReference type="ARBA" id="ARBA00023004"/>
    </source>
</evidence>
<evidence type="ECO:0000256" key="2">
    <source>
        <dbReference type="ARBA" id="ARBA00022559"/>
    </source>
</evidence>
<name>A0A5P8H522_9EURO</name>